<feature type="region of interest" description="Disordered" evidence="1">
    <location>
        <begin position="23"/>
        <end position="44"/>
    </location>
</feature>
<gene>
    <name evidence="2" type="ORF">L227DRAFT_205028</name>
</gene>
<keyword evidence="3" id="KW-1185">Reference proteome</keyword>
<accession>A0A5C2SPF9</accession>
<organism evidence="2 3">
    <name type="scientific">Lentinus tigrinus ALCF2SS1-6</name>
    <dbReference type="NCBI Taxonomy" id="1328759"/>
    <lineage>
        <taxon>Eukaryota</taxon>
        <taxon>Fungi</taxon>
        <taxon>Dikarya</taxon>
        <taxon>Basidiomycota</taxon>
        <taxon>Agaricomycotina</taxon>
        <taxon>Agaricomycetes</taxon>
        <taxon>Polyporales</taxon>
        <taxon>Polyporaceae</taxon>
        <taxon>Lentinus</taxon>
    </lineage>
</organism>
<reference evidence="2" key="1">
    <citation type="journal article" date="2018" name="Genome Biol. Evol.">
        <title>Genomics and development of Lentinus tigrinus, a white-rot wood-decaying mushroom with dimorphic fruiting bodies.</title>
        <authorList>
            <person name="Wu B."/>
            <person name="Xu Z."/>
            <person name="Knudson A."/>
            <person name="Carlson A."/>
            <person name="Chen N."/>
            <person name="Kovaka S."/>
            <person name="LaButti K."/>
            <person name="Lipzen A."/>
            <person name="Pennachio C."/>
            <person name="Riley R."/>
            <person name="Schakwitz W."/>
            <person name="Umezawa K."/>
            <person name="Ohm R.A."/>
            <person name="Grigoriev I.V."/>
            <person name="Nagy L.G."/>
            <person name="Gibbons J."/>
            <person name="Hibbett D."/>
        </authorList>
    </citation>
    <scope>NUCLEOTIDE SEQUENCE [LARGE SCALE GENOMIC DNA]</scope>
    <source>
        <strain evidence="2">ALCF2SS1-6</strain>
    </source>
</reference>
<dbReference type="Proteomes" id="UP000313359">
    <property type="component" value="Unassembled WGS sequence"/>
</dbReference>
<evidence type="ECO:0000313" key="3">
    <source>
        <dbReference type="Proteomes" id="UP000313359"/>
    </source>
</evidence>
<evidence type="ECO:0000256" key="1">
    <source>
        <dbReference type="SAM" id="MobiDB-lite"/>
    </source>
</evidence>
<protein>
    <submittedName>
        <fullName evidence="2">Uncharacterized protein</fullName>
    </submittedName>
</protein>
<dbReference type="EMBL" id="ML122252">
    <property type="protein sequence ID" value="RPD65214.1"/>
    <property type="molecule type" value="Genomic_DNA"/>
</dbReference>
<name>A0A5C2SPF9_9APHY</name>
<feature type="compositionally biased region" description="Polar residues" evidence="1">
    <location>
        <begin position="29"/>
        <end position="40"/>
    </location>
</feature>
<evidence type="ECO:0000313" key="2">
    <source>
        <dbReference type="EMBL" id="RPD65214.1"/>
    </source>
</evidence>
<dbReference type="AlphaFoldDB" id="A0A5C2SPF9"/>
<sequence>MCKPESLAARGLIRSPSLCTPHRSKELPSCTQTNISSGTRTWARGPHPSRWAYQADPDEAYHINGSRILDRMMPADDKRTSGISSERWK</sequence>
<proteinExistence type="predicted"/>